<dbReference type="InterPro" id="IPR032675">
    <property type="entry name" value="LRR_dom_sf"/>
</dbReference>
<feature type="region of interest" description="Disordered" evidence="1">
    <location>
        <begin position="684"/>
        <end position="707"/>
    </location>
</feature>
<evidence type="ECO:0008006" key="4">
    <source>
        <dbReference type="Google" id="ProtNLM"/>
    </source>
</evidence>
<evidence type="ECO:0000313" key="3">
    <source>
        <dbReference type="Proteomes" id="UP001141327"/>
    </source>
</evidence>
<dbReference type="Gene3D" id="3.80.10.10">
    <property type="entry name" value="Ribonuclease Inhibitor"/>
    <property type="match status" value="1"/>
</dbReference>
<dbReference type="PANTHER" id="PTHR38926">
    <property type="entry name" value="F-BOX DOMAIN CONTAINING PROTEIN, EXPRESSED"/>
    <property type="match status" value="1"/>
</dbReference>
<proteinExistence type="predicted"/>
<dbReference type="SUPFAM" id="SSF52047">
    <property type="entry name" value="RNI-like"/>
    <property type="match status" value="1"/>
</dbReference>
<evidence type="ECO:0000256" key="1">
    <source>
        <dbReference type="SAM" id="MobiDB-lite"/>
    </source>
</evidence>
<accession>A0ABQ8UVD4</accession>
<sequence>MLGATSKRVRQACSVESVDLWERLPPELLRTIVEASTSPERCYIQLLSLSHAIRQSIRGILRELSFRSDLFTPTITADALAALVGPCKSLRKLKFPVPDGWSDIDEATRAHWVDETFGGHTQLAVLTKFPPLSEPVVERILSHLPGLAELTASGHLAMSTRLLAALARSCPDLQVLRCSVPENAPPDFAVLAPLSGTLHEFDIESFLSSDESLAAFVGSLSAVTSLQLFCHCPPSVLKPIAAHLTKLELYVSVRSETDLSGLGLCRLESLDLNLSSRLLHPLAPRANHRVLSRLLAANQATLHILSLTLRNLSAADAPFLMAVLRALPHLTRLDLTLTITDCTLSALLPPDLVGRLEHLDLNIDTEDDWVADPVRITSSRLQYLCLRIEPDPELPGALTLQCPRLRTMKVNAQLNLTVAAPMPDLEVAAFSGDQLAVDPAWLLAGSSPRLRVLAGVRLTRPDLLASLCASGSLVRLKDLYLDVTRFPNPLVLRLPGQLEQLLLDIDVDDRPDAAGGPLPLLPVDLQVEAPGLCYFALGTHAAVPLSVRLCLHNCPNTLPDELTHLRYLFVDGDHDAATLLFGLLTRQGARLRKVTYLCGADAKLRAVWSQLMEALSGLPRLTSLSLAIPTDLCEVLPHLPIACPKLRRLYLTRFPDAAKVVLACPLLERITGIRDQPRQVEFALPAPNLGPQGLGEDEVMDEEDDEA</sequence>
<comment type="caution">
    <text evidence="2">The sequence shown here is derived from an EMBL/GenBank/DDBJ whole genome shotgun (WGS) entry which is preliminary data.</text>
</comment>
<name>A0ABQ8UVD4_9EUKA</name>
<feature type="compositionally biased region" description="Acidic residues" evidence="1">
    <location>
        <begin position="695"/>
        <end position="707"/>
    </location>
</feature>
<keyword evidence="3" id="KW-1185">Reference proteome</keyword>
<gene>
    <name evidence="2" type="ORF">PAPYR_489</name>
</gene>
<protein>
    <recommendedName>
        <fullName evidence="4">F-box domain-containing protein</fullName>
    </recommendedName>
</protein>
<dbReference type="PANTHER" id="PTHR38926:SF5">
    <property type="entry name" value="F-BOX AND LEUCINE-RICH REPEAT PROTEIN 6"/>
    <property type="match status" value="1"/>
</dbReference>
<organism evidence="2 3">
    <name type="scientific">Paratrimastix pyriformis</name>
    <dbReference type="NCBI Taxonomy" id="342808"/>
    <lineage>
        <taxon>Eukaryota</taxon>
        <taxon>Metamonada</taxon>
        <taxon>Preaxostyla</taxon>
        <taxon>Paratrimastigidae</taxon>
        <taxon>Paratrimastix</taxon>
    </lineage>
</organism>
<evidence type="ECO:0000313" key="2">
    <source>
        <dbReference type="EMBL" id="KAJ4462517.1"/>
    </source>
</evidence>
<reference evidence="2" key="1">
    <citation type="journal article" date="2022" name="bioRxiv">
        <title>Genomics of Preaxostyla Flagellates Illuminates Evolutionary Transitions and the Path Towards Mitochondrial Loss.</title>
        <authorList>
            <person name="Novak L.V.F."/>
            <person name="Treitli S.C."/>
            <person name="Pyrih J."/>
            <person name="Halakuc P."/>
            <person name="Pipaliya S.V."/>
            <person name="Vacek V."/>
            <person name="Brzon O."/>
            <person name="Soukal P."/>
            <person name="Eme L."/>
            <person name="Dacks J.B."/>
            <person name="Karnkowska A."/>
            <person name="Elias M."/>
            <person name="Hampl V."/>
        </authorList>
    </citation>
    <scope>NUCLEOTIDE SEQUENCE</scope>
    <source>
        <strain evidence="2">RCP-MX</strain>
    </source>
</reference>
<dbReference type="EMBL" id="JAPMOS010000002">
    <property type="protein sequence ID" value="KAJ4462517.1"/>
    <property type="molecule type" value="Genomic_DNA"/>
</dbReference>
<dbReference type="Proteomes" id="UP001141327">
    <property type="component" value="Unassembled WGS sequence"/>
</dbReference>